<dbReference type="NCBIfam" id="TIGR00581">
    <property type="entry name" value="moaC"/>
    <property type="match status" value="1"/>
</dbReference>
<evidence type="ECO:0000256" key="1">
    <source>
        <dbReference type="ARBA" id="ARBA00001637"/>
    </source>
</evidence>
<evidence type="ECO:0000259" key="8">
    <source>
        <dbReference type="Pfam" id="PF01967"/>
    </source>
</evidence>
<evidence type="ECO:0000256" key="2">
    <source>
        <dbReference type="ARBA" id="ARBA00005046"/>
    </source>
</evidence>
<dbReference type="AlphaFoldDB" id="A0A6C0U6X3"/>
<evidence type="ECO:0000313" key="10">
    <source>
        <dbReference type="Proteomes" id="UP000477680"/>
    </source>
</evidence>
<dbReference type="InterPro" id="IPR023045">
    <property type="entry name" value="MoaC"/>
</dbReference>
<dbReference type="Gene3D" id="3.30.70.640">
    <property type="entry name" value="Molybdopterin cofactor biosynthesis C (MoaC) domain"/>
    <property type="match status" value="1"/>
</dbReference>
<comment type="function">
    <text evidence="6 7">Catalyzes the conversion of (8S)-3',8-cyclo-7,8-dihydroguanosine 5'-triphosphate to cyclic pyranopterin monophosphate (cPMP).</text>
</comment>
<organism evidence="9 10">
    <name type="scientific">Kineobactrum salinum</name>
    <dbReference type="NCBI Taxonomy" id="2708301"/>
    <lineage>
        <taxon>Bacteria</taxon>
        <taxon>Pseudomonadati</taxon>
        <taxon>Pseudomonadota</taxon>
        <taxon>Gammaproteobacteria</taxon>
        <taxon>Cellvibrionales</taxon>
        <taxon>Halieaceae</taxon>
        <taxon>Kineobactrum</taxon>
    </lineage>
</organism>
<feature type="binding site" evidence="7">
    <location>
        <begin position="75"/>
        <end position="77"/>
    </location>
    <ligand>
        <name>substrate</name>
    </ligand>
</feature>
<dbReference type="GO" id="GO:0006777">
    <property type="term" value="P:Mo-molybdopterin cofactor biosynthetic process"/>
    <property type="evidence" value="ECO:0007669"/>
    <property type="project" value="UniProtKB-UniRule"/>
</dbReference>
<dbReference type="EC" id="4.6.1.17" evidence="3 7"/>
<dbReference type="SUPFAM" id="SSF55040">
    <property type="entry name" value="Molybdenum cofactor biosynthesis protein C, MoaC"/>
    <property type="match status" value="1"/>
</dbReference>
<comment type="catalytic activity">
    <reaction evidence="1 7">
        <text>(8S)-3',8-cyclo-7,8-dihydroguanosine 5'-triphosphate = cyclic pyranopterin phosphate + diphosphate</text>
        <dbReference type="Rhea" id="RHEA:49580"/>
        <dbReference type="ChEBI" id="CHEBI:33019"/>
        <dbReference type="ChEBI" id="CHEBI:59648"/>
        <dbReference type="ChEBI" id="CHEBI:131766"/>
        <dbReference type="EC" id="4.6.1.17"/>
    </reaction>
</comment>
<dbReference type="CDD" id="cd01420">
    <property type="entry name" value="MoaC_PE"/>
    <property type="match status" value="1"/>
</dbReference>
<dbReference type="PANTHER" id="PTHR22960:SF29">
    <property type="entry name" value="CYCLIC PYRANOPTERIN MONOPHOSPHATE SYNTHASE"/>
    <property type="match status" value="1"/>
</dbReference>
<evidence type="ECO:0000256" key="6">
    <source>
        <dbReference type="ARBA" id="ARBA00055087"/>
    </source>
</evidence>
<dbReference type="Proteomes" id="UP000477680">
    <property type="component" value="Chromosome"/>
</dbReference>
<dbReference type="Pfam" id="PF01967">
    <property type="entry name" value="MoaC"/>
    <property type="match status" value="1"/>
</dbReference>
<keyword evidence="5 7" id="KW-0456">Lyase</keyword>
<keyword evidence="4 7" id="KW-0501">Molybdenum cofactor biosynthesis</keyword>
<dbReference type="PANTHER" id="PTHR22960">
    <property type="entry name" value="MOLYBDOPTERIN COFACTOR SYNTHESIS PROTEIN A"/>
    <property type="match status" value="1"/>
</dbReference>
<feature type="binding site" evidence="7">
    <location>
        <begin position="113"/>
        <end position="114"/>
    </location>
    <ligand>
        <name>substrate</name>
    </ligand>
</feature>
<protein>
    <recommendedName>
        <fullName evidence="3 7">Cyclic pyranopterin monophosphate synthase</fullName>
        <ecNumber evidence="3 7">4.6.1.17</ecNumber>
    </recommendedName>
    <alternativeName>
        <fullName evidence="7">Molybdenum cofactor biosynthesis protein C</fullName>
    </alternativeName>
</protein>
<name>A0A6C0U6X3_9GAMM</name>
<dbReference type="InterPro" id="IPR036522">
    <property type="entry name" value="MoaC_sf"/>
</dbReference>
<accession>A0A6C0U6X3</accession>
<evidence type="ECO:0000256" key="3">
    <source>
        <dbReference type="ARBA" id="ARBA00012575"/>
    </source>
</evidence>
<dbReference type="UniPathway" id="UPA00344"/>
<gene>
    <name evidence="7 9" type="primary">moaC</name>
    <name evidence="9" type="ORF">G3T16_18510</name>
</gene>
<feature type="domain" description="Molybdopterin cofactor biosynthesis C (MoaC)" evidence="8">
    <location>
        <begin position="15"/>
        <end position="150"/>
    </location>
</feature>
<keyword evidence="10" id="KW-1185">Reference proteome</keyword>
<evidence type="ECO:0000256" key="5">
    <source>
        <dbReference type="ARBA" id="ARBA00023239"/>
    </source>
</evidence>
<dbReference type="FunFam" id="3.30.70.640:FF:000001">
    <property type="entry name" value="Cyclic pyranopterin monophosphate synthase"/>
    <property type="match status" value="1"/>
</dbReference>
<dbReference type="InterPro" id="IPR050105">
    <property type="entry name" value="MoCo_biosynth_MoaA/MoaC"/>
</dbReference>
<evidence type="ECO:0000256" key="7">
    <source>
        <dbReference type="HAMAP-Rule" id="MF_01224"/>
    </source>
</evidence>
<proteinExistence type="inferred from homology"/>
<dbReference type="InterPro" id="IPR002820">
    <property type="entry name" value="Mopterin_CF_biosynth-C_dom"/>
</dbReference>
<feature type="active site" evidence="7">
    <location>
        <position position="128"/>
    </location>
</feature>
<dbReference type="EMBL" id="CP048711">
    <property type="protein sequence ID" value="QIB67089.1"/>
    <property type="molecule type" value="Genomic_DNA"/>
</dbReference>
<dbReference type="InterPro" id="IPR047594">
    <property type="entry name" value="MoaC_bact/euk"/>
</dbReference>
<dbReference type="RefSeq" id="WP_163496517.1">
    <property type="nucleotide sequence ID" value="NZ_CP048711.1"/>
</dbReference>
<dbReference type="NCBIfam" id="NF006870">
    <property type="entry name" value="PRK09364.1"/>
    <property type="match status" value="1"/>
</dbReference>
<dbReference type="HAMAP" id="MF_01224_B">
    <property type="entry name" value="MoaC_B"/>
    <property type="match status" value="1"/>
</dbReference>
<comment type="similarity">
    <text evidence="7">Belongs to the MoaC family.</text>
</comment>
<evidence type="ECO:0000256" key="4">
    <source>
        <dbReference type="ARBA" id="ARBA00023150"/>
    </source>
</evidence>
<comment type="subunit">
    <text evidence="7">Homohexamer; trimer of dimers.</text>
</comment>
<sequence length="160" mass="16981">MAELTHLDAAGTARMVDVGDKAVSQREAVATALVVMQPETFRLLQQGAHAKGDVLTVARIAGIQAAKKCGDLIPLCHSLMLSSVAVDFELDPEASCVRIRAVCRVMSQTGVEMEALTAASVAALTIYDMCKAVDRGMVITDIALQQKQGGKSGHWQRGSE</sequence>
<dbReference type="GO" id="GO:0061799">
    <property type="term" value="F:cyclic pyranopterin monophosphate synthase activity"/>
    <property type="evidence" value="ECO:0007669"/>
    <property type="project" value="UniProtKB-UniRule"/>
</dbReference>
<reference evidence="9 10" key="1">
    <citation type="submission" date="2020-02" db="EMBL/GenBank/DDBJ databases">
        <title>Genome sequencing for Kineobactrum sp. M2.</title>
        <authorList>
            <person name="Park S.-J."/>
        </authorList>
    </citation>
    <scope>NUCLEOTIDE SEQUENCE [LARGE SCALE GENOMIC DNA]</scope>
    <source>
        <strain evidence="9 10">M2</strain>
    </source>
</reference>
<evidence type="ECO:0000313" key="9">
    <source>
        <dbReference type="EMBL" id="QIB67089.1"/>
    </source>
</evidence>
<dbReference type="KEGG" id="kim:G3T16_18510"/>
<comment type="pathway">
    <text evidence="2 7">Cofactor biosynthesis; molybdopterin biosynthesis.</text>
</comment>